<proteinExistence type="predicted"/>
<evidence type="ECO:0000313" key="5">
    <source>
        <dbReference type="Proteomes" id="UP000008392"/>
    </source>
</evidence>
<dbReference type="SUPFAM" id="SSF53474">
    <property type="entry name" value="alpha/beta-Hydrolases"/>
    <property type="match status" value="1"/>
</dbReference>
<keyword evidence="5" id="KW-1185">Reference proteome</keyword>
<reference evidence="5" key="6">
    <citation type="submission" date="2011-05" db="EMBL/GenBank/DDBJ databases">
        <title>Complete sequence of Collimonas fungivorans Ter331.</title>
        <authorList>
            <person name="Leveau J.H."/>
        </authorList>
    </citation>
    <scope>NUCLEOTIDE SEQUENCE [LARGE SCALE GENOMIC DNA]</scope>
    <source>
        <strain evidence="5">Ter331</strain>
    </source>
</reference>
<dbReference type="eggNOG" id="COG3509">
    <property type="taxonomic scope" value="Bacteria"/>
</dbReference>
<dbReference type="Gene3D" id="3.40.50.1820">
    <property type="entry name" value="alpha/beta hydrolase"/>
    <property type="match status" value="2"/>
</dbReference>
<evidence type="ECO:0000256" key="2">
    <source>
        <dbReference type="ARBA" id="ARBA00022801"/>
    </source>
</evidence>
<dbReference type="EC" id="3.1.1.75" evidence="4"/>
<reference evidence="4 5" key="4">
    <citation type="journal article" date="2010" name="Environ. Microbiol.">
        <title>The bacterial genus Collimonas: mycophagy, weathering and other adaptive solutions to life in oligotrophic soil environments.</title>
        <authorList>
            <person name="Leveau J.H."/>
            <person name="Uroz S."/>
            <person name="de Boer W."/>
        </authorList>
    </citation>
    <scope>NUCLEOTIDE SEQUENCE [LARGE SCALE GENOMIC DNA]</scope>
    <source>
        <strain evidence="4 5">Ter331</strain>
    </source>
</reference>
<dbReference type="Proteomes" id="UP000008392">
    <property type="component" value="Chromosome"/>
</dbReference>
<dbReference type="EMBL" id="CP002745">
    <property type="protein sequence ID" value="AEK59956.1"/>
    <property type="molecule type" value="Genomic_DNA"/>
</dbReference>
<dbReference type="InterPro" id="IPR029058">
    <property type="entry name" value="AB_hydrolase_fold"/>
</dbReference>
<accession>G0AG65</accession>
<gene>
    <name evidence="4" type="ordered locus">CFU_0118</name>
</gene>
<dbReference type="PANTHER" id="PTHR42972">
    <property type="entry name" value="TOL-PAL SYSTEM PROTEIN TOLB"/>
    <property type="match status" value="1"/>
</dbReference>
<dbReference type="RefSeq" id="WP_014004111.1">
    <property type="nucleotide sequence ID" value="NC_015856.1"/>
</dbReference>
<protein>
    <submittedName>
        <fullName evidence="4">Putative poly(3-hydroxybutyrate) depolymerase</fullName>
        <ecNumber evidence="4">3.1.1.75</ecNumber>
    </submittedName>
</protein>
<evidence type="ECO:0000313" key="4">
    <source>
        <dbReference type="EMBL" id="AEK59956.1"/>
    </source>
</evidence>
<dbReference type="HOGENOM" id="CLU_042524_0_0_4"/>
<dbReference type="STRING" id="1005048.CFU_0118"/>
<organism evidence="4 5">
    <name type="scientific">Collimonas fungivorans (strain Ter331)</name>
    <dbReference type="NCBI Taxonomy" id="1005048"/>
    <lineage>
        <taxon>Bacteria</taxon>
        <taxon>Pseudomonadati</taxon>
        <taxon>Pseudomonadota</taxon>
        <taxon>Betaproteobacteria</taxon>
        <taxon>Burkholderiales</taxon>
        <taxon>Oxalobacteraceae</taxon>
        <taxon>Collimonas</taxon>
    </lineage>
</organism>
<dbReference type="GO" id="GO:0005576">
    <property type="term" value="C:extracellular region"/>
    <property type="evidence" value="ECO:0007669"/>
    <property type="project" value="InterPro"/>
</dbReference>
<keyword evidence="1 3" id="KW-0732">Signal</keyword>
<dbReference type="GO" id="GO:0050526">
    <property type="term" value="F:poly(3-hydroxybutyrate) depolymerase activity"/>
    <property type="evidence" value="ECO:0007669"/>
    <property type="project" value="UniProtKB-EC"/>
</dbReference>
<dbReference type="PANTHER" id="PTHR42972:SF8">
    <property type="entry name" value="POLYHYDROXYBUTYRATE DEPOLYMERASE"/>
    <property type="match status" value="1"/>
</dbReference>
<reference evidence="4 5" key="3">
    <citation type="journal article" date="2008" name="FEMS Microbiol. Ecol.">
        <title>Identification and characterization of genes underlying chitinolysis in Collimonas fungivorans Ter331.</title>
        <authorList>
            <person name="Fritsche K."/>
            <person name="de Boer W."/>
            <person name="Gerards S."/>
            <person name="van den Berg M."/>
            <person name="van Veen J.A."/>
            <person name="Leveau J.H."/>
        </authorList>
    </citation>
    <scope>NUCLEOTIDE SEQUENCE [LARGE SCALE GENOMIC DNA]</scope>
    <source>
        <strain evidence="4 5">Ter331</strain>
    </source>
</reference>
<feature type="chain" id="PRO_5003396881" evidence="3">
    <location>
        <begin position="26"/>
        <end position="348"/>
    </location>
</feature>
<reference evidence="4 5" key="1">
    <citation type="journal article" date="2004" name="Environ. Microbiol.">
        <title>Phylogeny-function analysis of (meta)genomic libraries: screening for expression of ribosomal RNA genes by large-insert library fluorescent in situ hybridization (LIL-FISH).</title>
        <authorList>
            <person name="Leveau J.H."/>
            <person name="Gerards S."/>
            <person name="de Boer W."/>
            <person name="van Veen J.A."/>
        </authorList>
    </citation>
    <scope>NUCLEOTIDE SEQUENCE [LARGE SCALE GENOMIC DNA]</scope>
    <source>
        <strain evidence="4 5">Ter331</strain>
    </source>
</reference>
<dbReference type="InterPro" id="IPR010126">
    <property type="entry name" value="Esterase_phb"/>
</dbReference>
<feature type="signal peptide" evidence="3">
    <location>
        <begin position="1"/>
        <end position="25"/>
    </location>
</feature>
<dbReference type="Pfam" id="PF10503">
    <property type="entry name" value="Esterase_PHB"/>
    <property type="match status" value="1"/>
</dbReference>
<dbReference type="KEGG" id="cfu:CFU_0118"/>
<reference evidence="4 5" key="5">
    <citation type="journal article" date="2011" name="ISME J.">
        <title>Dual transcriptional profiling of a bacterial/fungal confrontation: Collimonas fungivorans versus Aspergillus niger.</title>
        <authorList>
            <person name="Mela F."/>
            <person name="Fritsche K."/>
            <person name="de Boer W."/>
            <person name="van Veen J.A."/>
            <person name="de Graaff L.H."/>
            <person name="van den Berg M."/>
            <person name="Leveau J.H."/>
        </authorList>
    </citation>
    <scope>NUCLEOTIDE SEQUENCE [LARGE SCALE GENOMIC DNA]</scope>
    <source>
        <strain evidence="4 5">Ter331</strain>
    </source>
</reference>
<evidence type="ECO:0000256" key="3">
    <source>
        <dbReference type="SAM" id="SignalP"/>
    </source>
</evidence>
<evidence type="ECO:0000256" key="1">
    <source>
        <dbReference type="ARBA" id="ARBA00022729"/>
    </source>
</evidence>
<name>G0AG65_COLFT</name>
<sequence length="348" mass="38049">MKIFFRHCVIVFSVLFSAFSLSARAAPIAELGAYGADLRQTSVSGLSSGAFMAAQFDVAFSKELVGAGIIAGGPFYCAGQTTGVIPFIAAQTLCMQPLGSAPSAENSWLAAQKFAQQGVIDDPQHLQHHRVYVFSGTKDATVLPKVVDETARFYELAKVPKENIQYIHDIAAGHAIITSNAGDVACGRSAAPYINDCNFEQSHQILRWIYGKMKAPAARLKGKLLQFNQRAFDPDKQAWLSDIAYLYVPASCAAEACKVHVVFHGCGQDALAIGDRYVRTTGYNELADTNKIIVLYPQVDKSFVNPKGCWDFWGYTSPESAKPNFYTRQAPQMAAVMQMVRQLGEKRP</sequence>
<dbReference type="AlphaFoldDB" id="G0AG65"/>
<reference evidence="4 5" key="2">
    <citation type="journal article" date="2006" name="J. Microbiol. Methods">
        <title>Genomic flank-sequencing of plasposon insertion sites for rapid identification of functional genes.</title>
        <authorList>
            <person name="Leveau J.H."/>
            <person name="Gerards S."/>
            <person name="Fritsche K."/>
            <person name="Zondag G."/>
            <person name="van Veen J.A."/>
        </authorList>
    </citation>
    <scope>NUCLEOTIDE SEQUENCE [LARGE SCALE GENOMIC DNA]</scope>
    <source>
        <strain evidence="4 5">Ter331</strain>
    </source>
</reference>
<keyword evidence="2 4" id="KW-0378">Hydrolase</keyword>